<proteinExistence type="predicted"/>
<evidence type="ECO:0000313" key="3">
    <source>
        <dbReference type="EMBL" id="CAH1104246.1"/>
    </source>
</evidence>
<dbReference type="InterPro" id="IPR017920">
    <property type="entry name" value="COMM"/>
</dbReference>
<evidence type="ECO:0000259" key="2">
    <source>
        <dbReference type="Pfam" id="PF22838"/>
    </source>
</evidence>
<evidence type="ECO:0000259" key="1">
    <source>
        <dbReference type="Pfam" id="PF07258"/>
    </source>
</evidence>
<name>A0A9P0CU12_9CUCU</name>
<evidence type="ECO:0000313" key="4">
    <source>
        <dbReference type="Proteomes" id="UP001153636"/>
    </source>
</evidence>
<dbReference type="AlphaFoldDB" id="A0A9P0CU12"/>
<feature type="domain" description="COMMD8 helical N-terminal" evidence="2">
    <location>
        <begin position="11"/>
        <end position="98"/>
    </location>
</feature>
<organism evidence="3 4">
    <name type="scientific">Psylliodes chrysocephalus</name>
    <dbReference type="NCBI Taxonomy" id="3402493"/>
    <lineage>
        <taxon>Eukaryota</taxon>
        <taxon>Metazoa</taxon>
        <taxon>Ecdysozoa</taxon>
        <taxon>Arthropoda</taxon>
        <taxon>Hexapoda</taxon>
        <taxon>Insecta</taxon>
        <taxon>Pterygota</taxon>
        <taxon>Neoptera</taxon>
        <taxon>Endopterygota</taxon>
        <taxon>Coleoptera</taxon>
        <taxon>Polyphaga</taxon>
        <taxon>Cucujiformia</taxon>
        <taxon>Chrysomeloidea</taxon>
        <taxon>Chrysomelidae</taxon>
        <taxon>Galerucinae</taxon>
        <taxon>Alticini</taxon>
        <taxon>Psylliodes</taxon>
    </lineage>
</organism>
<reference evidence="3" key="1">
    <citation type="submission" date="2022-01" db="EMBL/GenBank/DDBJ databases">
        <authorList>
            <person name="King R."/>
        </authorList>
    </citation>
    <scope>NUCLEOTIDE SEQUENCE</scope>
</reference>
<protein>
    <recommendedName>
        <fullName evidence="5">COMM domain-containing protein</fullName>
    </recommendedName>
</protein>
<accession>A0A9P0CU12</accession>
<gene>
    <name evidence="3" type="ORF">PSYICH_LOCUS5159</name>
</gene>
<dbReference type="EMBL" id="OV651828">
    <property type="protein sequence ID" value="CAH1104246.1"/>
    <property type="molecule type" value="Genomic_DNA"/>
</dbReference>
<dbReference type="InterPro" id="IPR055184">
    <property type="entry name" value="COMMD8_HN"/>
</dbReference>
<dbReference type="Proteomes" id="UP001153636">
    <property type="component" value="Chromosome 16"/>
</dbReference>
<sequence>MVDYNFDPLLKITNSTELKKFLHECIDDLIEKRKINFDNYNSGPIEWTKGDFETAKKNVQLFFKNSTIENNFDVRLEYLEEHIQEIIKCCLEIRKNDVFQYLARTYVLKNGNNLVENIDWRLKWVLGSSDLAILKEAYLQIDLNGVQNKDEKIQKTSISFEANLEQVDQIIKELKAVKKELSNK</sequence>
<dbReference type="Pfam" id="PF22838">
    <property type="entry name" value="COMMD8_HN"/>
    <property type="match status" value="1"/>
</dbReference>
<dbReference type="Pfam" id="PF07258">
    <property type="entry name" value="COMM_domain"/>
    <property type="match status" value="1"/>
</dbReference>
<evidence type="ECO:0008006" key="5">
    <source>
        <dbReference type="Google" id="ProtNLM"/>
    </source>
</evidence>
<dbReference type="OrthoDB" id="64318at2759"/>
<keyword evidence="4" id="KW-1185">Reference proteome</keyword>
<feature type="domain" description="COMM" evidence="1">
    <location>
        <begin position="115"/>
        <end position="176"/>
    </location>
</feature>